<dbReference type="EMBL" id="JARHTQ010000043">
    <property type="protein sequence ID" value="MDF2260896.1"/>
    <property type="molecule type" value="Genomic_DNA"/>
</dbReference>
<reference evidence="1 2" key="1">
    <citation type="submission" date="2023-03" db="EMBL/GenBank/DDBJ databases">
        <title>Draft genome sequence of type strain Streptomyces ferralitis JCM 14344.</title>
        <authorList>
            <person name="Klaysubun C."/>
            <person name="Duangmal K."/>
        </authorList>
    </citation>
    <scope>NUCLEOTIDE SEQUENCE [LARGE SCALE GENOMIC DNA]</scope>
    <source>
        <strain evidence="1 2">JCM 14344</strain>
    </source>
</reference>
<proteinExistence type="predicted"/>
<accession>A0ABT5ZBH2</accession>
<sequence>MASISAPTPEYGAPYLPITTARSKPVSAHLERVDIAELDAEQRRWLPDPIPPDLRMERCTGCGLIAANIPGPGLDPWKKHWDYCPGEPEPDEDED</sequence>
<dbReference type="RefSeq" id="WP_275821958.1">
    <property type="nucleotide sequence ID" value="NZ_BAAANM010000041.1"/>
</dbReference>
<organism evidence="1 2">
    <name type="scientific">Streptantibioticus ferralitis</name>
    <dbReference type="NCBI Taxonomy" id="236510"/>
    <lineage>
        <taxon>Bacteria</taxon>
        <taxon>Bacillati</taxon>
        <taxon>Actinomycetota</taxon>
        <taxon>Actinomycetes</taxon>
        <taxon>Kitasatosporales</taxon>
        <taxon>Streptomycetaceae</taxon>
        <taxon>Streptantibioticus</taxon>
    </lineage>
</organism>
<keyword evidence="2" id="KW-1185">Reference proteome</keyword>
<gene>
    <name evidence="1" type="ORF">P2L57_35845</name>
</gene>
<dbReference type="Proteomes" id="UP001220022">
    <property type="component" value="Unassembled WGS sequence"/>
</dbReference>
<protein>
    <submittedName>
        <fullName evidence="1">Uncharacterized protein</fullName>
    </submittedName>
</protein>
<evidence type="ECO:0000313" key="2">
    <source>
        <dbReference type="Proteomes" id="UP001220022"/>
    </source>
</evidence>
<name>A0ABT5ZBH2_9ACTN</name>
<evidence type="ECO:0000313" key="1">
    <source>
        <dbReference type="EMBL" id="MDF2260896.1"/>
    </source>
</evidence>
<comment type="caution">
    <text evidence="1">The sequence shown here is derived from an EMBL/GenBank/DDBJ whole genome shotgun (WGS) entry which is preliminary data.</text>
</comment>